<organism evidence="11 12">
    <name type="scientific">Trichogramma kaykai</name>
    <dbReference type="NCBI Taxonomy" id="54128"/>
    <lineage>
        <taxon>Eukaryota</taxon>
        <taxon>Metazoa</taxon>
        <taxon>Ecdysozoa</taxon>
        <taxon>Arthropoda</taxon>
        <taxon>Hexapoda</taxon>
        <taxon>Insecta</taxon>
        <taxon>Pterygota</taxon>
        <taxon>Neoptera</taxon>
        <taxon>Endopterygota</taxon>
        <taxon>Hymenoptera</taxon>
        <taxon>Apocrita</taxon>
        <taxon>Proctotrupomorpha</taxon>
        <taxon>Chalcidoidea</taxon>
        <taxon>Trichogrammatidae</taxon>
        <taxon>Trichogramma</taxon>
    </lineage>
</organism>
<feature type="transmembrane region" description="Helical" evidence="10">
    <location>
        <begin position="216"/>
        <end position="244"/>
    </location>
</feature>
<feature type="transmembrane region" description="Helical" evidence="10">
    <location>
        <begin position="161"/>
        <end position="183"/>
    </location>
</feature>
<evidence type="ECO:0000256" key="2">
    <source>
        <dbReference type="ARBA" id="ARBA00022475"/>
    </source>
</evidence>
<evidence type="ECO:0000313" key="12">
    <source>
        <dbReference type="Proteomes" id="UP001627154"/>
    </source>
</evidence>
<evidence type="ECO:0000256" key="9">
    <source>
        <dbReference type="ARBA" id="ARBA00023224"/>
    </source>
</evidence>
<reference evidence="11 12" key="1">
    <citation type="journal article" date="2024" name="bioRxiv">
        <title>A reference genome for Trichogramma kaykai: A tiny desert-dwelling parasitoid wasp with competing sex-ratio distorters.</title>
        <authorList>
            <person name="Culotta J."/>
            <person name="Lindsey A.R."/>
        </authorList>
    </citation>
    <scope>NUCLEOTIDE SEQUENCE [LARGE SCALE GENOMIC DNA]</scope>
    <source>
        <strain evidence="11 12">KSX58</strain>
    </source>
</reference>
<feature type="transmembrane region" description="Helical" evidence="10">
    <location>
        <begin position="335"/>
        <end position="357"/>
    </location>
</feature>
<keyword evidence="5 10" id="KW-0552">Olfaction</keyword>
<feature type="transmembrane region" description="Helical" evidence="10">
    <location>
        <begin position="308"/>
        <end position="329"/>
    </location>
</feature>
<evidence type="ECO:0000256" key="10">
    <source>
        <dbReference type="RuleBase" id="RU351113"/>
    </source>
</evidence>
<evidence type="ECO:0000256" key="8">
    <source>
        <dbReference type="ARBA" id="ARBA00023170"/>
    </source>
</evidence>
<evidence type="ECO:0000256" key="4">
    <source>
        <dbReference type="ARBA" id="ARBA00022692"/>
    </source>
</evidence>
<accession>A0ABD2VZS4</accession>
<dbReference type="PANTHER" id="PTHR21137:SF35">
    <property type="entry name" value="ODORANT RECEPTOR 19A-RELATED"/>
    <property type="match status" value="1"/>
</dbReference>
<keyword evidence="9 10" id="KW-0807">Transducer</keyword>
<comment type="caution">
    <text evidence="10">Lacks conserved residue(s) required for the propagation of feature annotation.</text>
</comment>
<comment type="caution">
    <text evidence="11">The sequence shown here is derived from an EMBL/GenBank/DDBJ whole genome shotgun (WGS) entry which is preliminary data.</text>
</comment>
<dbReference type="Pfam" id="PF02949">
    <property type="entry name" value="7tm_6"/>
    <property type="match status" value="1"/>
</dbReference>
<keyword evidence="7 10" id="KW-0472">Membrane</keyword>
<gene>
    <name evidence="11" type="ORF">TKK_018148</name>
</gene>
<proteinExistence type="inferred from homology"/>
<feature type="transmembrane region" description="Helical" evidence="10">
    <location>
        <begin position="67"/>
        <end position="85"/>
    </location>
</feature>
<evidence type="ECO:0000256" key="3">
    <source>
        <dbReference type="ARBA" id="ARBA00022606"/>
    </source>
</evidence>
<evidence type="ECO:0000256" key="6">
    <source>
        <dbReference type="ARBA" id="ARBA00022989"/>
    </source>
</evidence>
<dbReference type="InterPro" id="IPR004117">
    <property type="entry name" value="7tm6_olfct_rcpt"/>
</dbReference>
<dbReference type="GO" id="GO:0005886">
    <property type="term" value="C:plasma membrane"/>
    <property type="evidence" value="ECO:0007669"/>
    <property type="project" value="UniProtKB-SubCell"/>
</dbReference>
<keyword evidence="6 10" id="KW-1133">Transmembrane helix</keyword>
<sequence>MINANLEQELMNSLMTDPRVAVNLSKKEIRDIVNKFMEENYCWVKTTLQMAFLWPYDSAKRKYAGRFFILFNIVHAFLSNTWTVTHKTFRKPIDFEFLIANLFEWMVVLVVLMAYTLMISKSQDMQIFFKLSTLDMVNIIEPDERIELDKCIRRQYNLSRIFGVLIAVSFVGFAIMPGLFPVIGELLIPYLDGNFTFKKTLCTTADLILDRDDYFYFWYFYTWVYMAVQATVVISIAMSFLYIVSYTEGKFNIVGLGLYKLYEFTSADNFVNNKKVDDKIHEMMREVHINHFRCIEYCNHVNRISRSLLFILWSLILASLSFTGSMSVILIHSNLIVFLEMSVSFGCAVSLGFFISYSGQIVTDASGSLYEKAYNCGWYHFPKRSIVYVQLMLVRCIRPCELNAGPSVIRLNYESFSIIMNTAMSYITVMVSLV</sequence>
<keyword evidence="4 10" id="KW-0812">Transmembrane</keyword>
<comment type="similarity">
    <text evidence="10">Belongs to the insect chemoreceptor superfamily. Heteromeric odorant receptor channel (TC 1.A.69) family.</text>
</comment>
<dbReference type="Proteomes" id="UP001627154">
    <property type="component" value="Unassembled WGS sequence"/>
</dbReference>
<dbReference type="EMBL" id="JBJJXI010000147">
    <property type="protein sequence ID" value="KAL3386270.1"/>
    <property type="molecule type" value="Genomic_DNA"/>
</dbReference>
<dbReference type="GO" id="GO:0007608">
    <property type="term" value="P:sensory perception of smell"/>
    <property type="evidence" value="ECO:0007669"/>
    <property type="project" value="UniProtKB-KW"/>
</dbReference>
<keyword evidence="12" id="KW-1185">Reference proteome</keyword>
<protein>
    <recommendedName>
        <fullName evidence="10">Odorant receptor</fullName>
    </recommendedName>
</protein>
<evidence type="ECO:0000256" key="7">
    <source>
        <dbReference type="ARBA" id="ARBA00023136"/>
    </source>
</evidence>
<name>A0ABD2VZS4_9HYME</name>
<keyword evidence="8 10" id="KW-0675">Receptor</keyword>
<comment type="subcellular location">
    <subcellularLocation>
        <location evidence="1 10">Cell membrane</location>
        <topology evidence="1 10">Multi-pass membrane protein</topology>
    </subcellularLocation>
</comment>
<evidence type="ECO:0000256" key="5">
    <source>
        <dbReference type="ARBA" id="ARBA00022725"/>
    </source>
</evidence>
<keyword evidence="3 10" id="KW-0716">Sensory transduction</keyword>
<dbReference type="GO" id="GO:0007165">
    <property type="term" value="P:signal transduction"/>
    <property type="evidence" value="ECO:0007669"/>
    <property type="project" value="UniProtKB-KW"/>
</dbReference>
<evidence type="ECO:0000313" key="11">
    <source>
        <dbReference type="EMBL" id="KAL3386270.1"/>
    </source>
</evidence>
<dbReference type="AlphaFoldDB" id="A0ABD2VZS4"/>
<feature type="transmembrane region" description="Helical" evidence="10">
    <location>
        <begin position="97"/>
        <end position="118"/>
    </location>
</feature>
<evidence type="ECO:0000256" key="1">
    <source>
        <dbReference type="ARBA" id="ARBA00004651"/>
    </source>
</evidence>
<dbReference type="PANTHER" id="PTHR21137">
    <property type="entry name" value="ODORANT RECEPTOR"/>
    <property type="match status" value="1"/>
</dbReference>
<keyword evidence="2" id="KW-1003">Cell membrane</keyword>